<dbReference type="SMART" id="SM00079">
    <property type="entry name" value="PBPe"/>
    <property type="match status" value="1"/>
</dbReference>
<dbReference type="Gene3D" id="3.40.50.2300">
    <property type="match status" value="2"/>
</dbReference>
<dbReference type="AlphaFoldDB" id="A0A7R9M389"/>
<dbReference type="Gene3D" id="1.10.287.70">
    <property type="match status" value="1"/>
</dbReference>
<keyword evidence="7 12" id="KW-0472">Membrane</keyword>
<keyword evidence="8" id="KW-0675">Receptor</keyword>
<comment type="subcellular location">
    <subcellularLocation>
        <location evidence="1">Membrane</location>
        <topology evidence="1">Multi-pass membrane protein</topology>
    </subcellularLocation>
</comment>
<dbReference type="EMBL" id="OC920124">
    <property type="protein sequence ID" value="CAD7652223.1"/>
    <property type="molecule type" value="Genomic_DNA"/>
</dbReference>
<keyword evidence="11" id="KW-0407">Ion channel</keyword>
<keyword evidence="4 12" id="KW-0812">Transmembrane</keyword>
<evidence type="ECO:0000259" key="13">
    <source>
        <dbReference type="SMART" id="SM00079"/>
    </source>
</evidence>
<dbReference type="SUPFAM" id="SSF53850">
    <property type="entry name" value="Periplasmic binding protein-like II"/>
    <property type="match status" value="1"/>
</dbReference>
<dbReference type="SMART" id="SM00918">
    <property type="entry name" value="Lig_chan-Glu_bd"/>
    <property type="match status" value="1"/>
</dbReference>
<gene>
    <name evidence="15" type="ORF">ONB1V03_LOCUS8888</name>
</gene>
<evidence type="ECO:0000259" key="14">
    <source>
        <dbReference type="SMART" id="SM00918"/>
    </source>
</evidence>
<dbReference type="Pfam" id="PF10613">
    <property type="entry name" value="Lig_chan-Glu_bd"/>
    <property type="match status" value="1"/>
</dbReference>
<evidence type="ECO:0000256" key="11">
    <source>
        <dbReference type="ARBA" id="ARBA00023303"/>
    </source>
</evidence>
<keyword evidence="16" id="KW-1185">Reference proteome</keyword>
<evidence type="ECO:0000256" key="2">
    <source>
        <dbReference type="ARBA" id="ARBA00008685"/>
    </source>
</evidence>
<keyword evidence="5 12" id="KW-1133">Transmembrane helix</keyword>
<dbReference type="InterPro" id="IPR019594">
    <property type="entry name" value="Glu/Gly-bd"/>
</dbReference>
<protein>
    <submittedName>
        <fullName evidence="15">Uncharacterized protein</fullName>
    </submittedName>
</protein>
<name>A0A7R9M389_9ACAR</name>
<dbReference type="FunFam" id="3.40.190.10:FF:000210">
    <property type="entry name" value="Glutamate receptor ionotropic, kainate 1"/>
    <property type="match status" value="1"/>
</dbReference>
<keyword evidence="9" id="KW-0325">Glycoprotein</keyword>
<dbReference type="InterPro" id="IPR001320">
    <property type="entry name" value="Iontro_rcpt_C"/>
</dbReference>
<dbReference type="FunFam" id="1.10.287.70:FF:000105">
    <property type="entry name" value="Eye-enriched kainate receptor, isoform A"/>
    <property type="match status" value="1"/>
</dbReference>
<feature type="transmembrane region" description="Helical" evidence="12">
    <location>
        <begin position="270"/>
        <end position="289"/>
    </location>
</feature>
<organism evidence="15">
    <name type="scientific">Oppiella nova</name>
    <dbReference type="NCBI Taxonomy" id="334625"/>
    <lineage>
        <taxon>Eukaryota</taxon>
        <taxon>Metazoa</taxon>
        <taxon>Ecdysozoa</taxon>
        <taxon>Arthropoda</taxon>
        <taxon>Chelicerata</taxon>
        <taxon>Arachnida</taxon>
        <taxon>Acari</taxon>
        <taxon>Acariformes</taxon>
        <taxon>Sarcoptiformes</taxon>
        <taxon>Oribatida</taxon>
        <taxon>Brachypylina</taxon>
        <taxon>Oppioidea</taxon>
        <taxon>Oppiidae</taxon>
        <taxon>Oppiella</taxon>
    </lineage>
</organism>
<keyword evidence="6" id="KW-0406">Ion transport</keyword>
<evidence type="ECO:0000256" key="10">
    <source>
        <dbReference type="ARBA" id="ARBA00023286"/>
    </source>
</evidence>
<dbReference type="SUPFAM" id="SSF81324">
    <property type="entry name" value="Voltage-gated potassium channels"/>
    <property type="match status" value="1"/>
</dbReference>
<dbReference type="Pfam" id="PF00060">
    <property type="entry name" value="Lig_chan"/>
    <property type="match status" value="1"/>
</dbReference>
<sequence length="317" mass="36255">MITFRGITGLVGFDQSGFRSSLVGFDQSGFRSSITLDVMTIDSEGLQKIGIWSEDSKLDNGLNISTQWINHYSMLTLQNTHLVITTVLNDPYTMVKESSFKRSGNDQFEGYAIDLIQELSKLLHFKYEFRLVKDMAYGRPDKNGTWNGMIGELIRGEADIAERLEWYWRFALLRQLKWVVTSLFSFLSPFSNIVWIYVVGAYVGVSSMLFIVGRLSPYEWENPHPCRKENQVLENGFSLSNSFWFTIGSLMQQGNDLSPKAMSTRTIAGIWYFFTLIMIASYTANLAAFLTVEKIVYPIVVLLIEFVFKSRFDARLG</sequence>
<evidence type="ECO:0000256" key="6">
    <source>
        <dbReference type="ARBA" id="ARBA00023065"/>
    </source>
</evidence>
<dbReference type="Proteomes" id="UP000728032">
    <property type="component" value="Unassembled WGS sequence"/>
</dbReference>
<dbReference type="OrthoDB" id="5984008at2759"/>
<evidence type="ECO:0000313" key="16">
    <source>
        <dbReference type="Proteomes" id="UP000728032"/>
    </source>
</evidence>
<evidence type="ECO:0000256" key="7">
    <source>
        <dbReference type="ARBA" id="ARBA00023136"/>
    </source>
</evidence>
<reference evidence="15" key="1">
    <citation type="submission" date="2020-11" db="EMBL/GenBank/DDBJ databases">
        <authorList>
            <person name="Tran Van P."/>
        </authorList>
    </citation>
    <scope>NUCLEOTIDE SEQUENCE</scope>
</reference>
<evidence type="ECO:0000256" key="8">
    <source>
        <dbReference type="ARBA" id="ARBA00023170"/>
    </source>
</evidence>
<proteinExistence type="inferred from homology"/>
<feature type="domain" description="Ionotropic glutamate receptor C-terminal" evidence="13">
    <location>
        <begin position="81"/>
        <end position="274"/>
    </location>
</feature>
<comment type="similarity">
    <text evidence="2">Belongs to the glutamate-gated ion channel (TC 1.A.10.1) family.</text>
</comment>
<dbReference type="GO" id="GO:0015276">
    <property type="term" value="F:ligand-gated monoatomic ion channel activity"/>
    <property type="evidence" value="ECO:0007669"/>
    <property type="project" value="InterPro"/>
</dbReference>
<keyword evidence="3" id="KW-0813">Transport</keyword>
<evidence type="ECO:0000256" key="3">
    <source>
        <dbReference type="ARBA" id="ARBA00022448"/>
    </source>
</evidence>
<evidence type="ECO:0000256" key="5">
    <source>
        <dbReference type="ARBA" id="ARBA00022989"/>
    </source>
</evidence>
<dbReference type="InterPro" id="IPR015683">
    <property type="entry name" value="Ionotropic_Glu_rcpt"/>
</dbReference>
<dbReference type="EMBL" id="CAJPVJ010005299">
    <property type="protein sequence ID" value="CAG2169410.1"/>
    <property type="molecule type" value="Genomic_DNA"/>
</dbReference>
<dbReference type="GO" id="GO:0016020">
    <property type="term" value="C:membrane"/>
    <property type="evidence" value="ECO:0007669"/>
    <property type="project" value="UniProtKB-SubCell"/>
</dbReference>
<feature type="transmembrane region" description="Helical" evidence="12">
    <location>
        <begin position="193"/>
        <end position="212"/>
    </location>
</feature>
<dbReference type="Gene3D" id="3.40.190.10">
    <property type="entry name" value="Periplasmic binding protein-like II"/>
    <property type="match status" value="1"/>
</dbReference>
<evidence type="ECO:0000256" key="1">
    <source>
        <dbReference type="ARBA" id="ARBA00004141"/>
    </source>
</evidence>
<evidence type="ECO:0000256" key="12">
    <source>
        <dbReference type="SAM" id="Phobius"/>
    </source>
</evidence>
<evidence type="ECO:0000256" key="4">
    <source>
        <dbReference type="ARBA" id="ARBA00022692"/>
    </source>
</evidence>
<evidence type="ECO:0000313" key="15">
    <source>
        <dbReference type="EMBL" id="CAD7652223.1"/>
    </source>
</evidence>
<keyword evidence="10" id="KW-1071">Ligand-gated ion channel</keyword>
<feature type="domain" description="Ionotropic glutamate receptor L-glutamate and glycine-binding" evidence="14">
    <location>
        <begin position="91"/>
        <end position="155"/>
    </location>
</feature>
<dbReference type="PANTHER" id="PTHR18966">
    <property type="entry name" value="IONOTROPIC GLUTAMATE RECEPTOR"/>
    <property type="match status" value="1"/>
</dbReference>
<accession>A0A7R9M389</accession>
<evidence type="ECO:0000256" key="9">
    <source>
        <dbReference type="ARBA" id="ARBA00023180"/>
    </source>
</evidence>